<dbReference type="Proteomes" id="UP000809440">
    <property type="component" value="Unassembled WGS sequence"/>
</dbReference>
<evidence type="ECO:0000259" key="3">
    <source>
        <dbReference type="Pfam" id="PF04116"/>
    </source>
</evidence>
<accession>A0A9Q2RZV8</accession>
<keyword evidence="7" id="KW-1185">Reference proteome</keyword>
<feature type="transmembrane region" description="Helical" evidence="1">
    <location>
        <begin position="171"/>
        <end position="190"/>
    </location>
</feature>
<feature type="transmembrane region" description="Helical" evidence="1">
    <location>
        <begin position="581"/>
        <end position="603"/>
    </location>
</feature>
<feature type="transmembrane region" description="Helical" evidence="1">
    <location>
        <begin position="474"/>
        <end position="493"/>
    </location>
</feature>
<proteinExistence type="predicted"/>
<dbReference type="Pfam" id="PF01757">
    <property type="entry name" value="Acyl_transf_3"/>
    <property type="match status" value="1"/>
</dbReference>
<feature type="transmembrane region" description="Helical" evidence="1">
    <location>
        <begin position="334"/>
        <end position="352"/>
    </location>
</feature>
<evidence type="ECO:0000313" key="4">
    <source>
        <dbReference type="EMBL" id="MBM2412680.1"/>
    </source>
</evidence>
<name>A0A9Q2RZV8_9RHOB</name>
<dbReference type="InterPro" id="IPR002656">
    <property type="entry name" value="Acyl_transf_3_dom"/>
</dbReference>
<evidence type="ECO:0000256" key="1">
    <source>
        <dbReference type="SAM" id="Phobius"/>
    </source>
</evidence>
<dbReference type="RefSeq" id="WP_085632333.1">
    <property type="nucleotide sequence ID" value="NZ_JAFBWU010000005.1"/>
</dbReference>
<evidence type="ECO:0000313" key="5">
    <source>
        <dbReference type="EMBL" id="MBM2417083.1"/>
    </source>
</evidence>
<dbReference type="GO" id="GO:0016491">
    <property type="term" value="F:oxidoreductase activity"/>
    <property type="evidence" value="ECO:0007669"/>
    <property type="project" value="InterPro"/>
</dbReference>
<dbReference type="EMBL" id="JAFBXF010000005">
    <property type="protein sequence ID" value="MBM2417083.1"/>
    <property type="molecule type" value="Genomic_DNA"/>
</dbReference>
<keyword evidence="1" id="KW-0472">Membrane</keyword>
<feature type="transmembrane region" description="Helical" evidence="1">
    <location>
        <begin position="500"/>
        <end position="522"/>
    </location>
</feature>
<dbReference type="OrthoDB" id="9770329at2"/>
<feature type="transmembrane region" description="Helical" evidence="1">
    <location>
        <begin position="372"/>
        <end position="392"/>
    </location>
</feature>
<feature type="transmembrane region" description="Helical" evidence="1">
    <location>
        <begin position="542"/>
        <end position="560"/>
    </location>
</feature>
<feature type="transmembrane region" description="Helical" evidence="1">
    <location>
        <begin position="196"/>
        <end position="215"/>
    </location>
</feature>
<dbReference type="GeneID" id="62642612"/>
<dbReference type="GO" id="GO:0000271">
    <property type="term" value="P:polysaccharide biosynthetic process"/>
    <property type="evidence" value="ECO:0007669"/>
    <property type="project" value="TreeGrafter"/>
</dbReference>
<dbReference type="GO" id="GO:0005506">
    <property type="term" value="F:iron ion binding"/>
    <property type="evidence" value="ECO:0007669"/>
    <property type="project" value="InterPro"/>
</dbReference>
<feature type="transmembrane region" description="Helical" evidence="1">
    <location>
        <begin position="110"/>
        <end position="131"/>
    </location>
</feature>
<dbReference type="InterPro" id="IPR050879">
    <property type="entry name" value="Acyltransferase_3"/>
</dbReference>
<keyword evidence="1" id="KW-0812">Transmembrane</keyword>
<dbReference type="Pfam" id="PF04116">
    <property type="entry name" value="FA_hydroxylase"/>
    <property type="match status" value="1"/>
</dbReference>
<feature type="domain" description="Fatty acid hydroxylase" evidence="3">
    <location>
        <begin position="118"/>
        <end position="266"/>
    </location>
</feature>
<evidence type="ECO:0000259" key="2">
    <source>
        <dbReference type="Pfam" id="PF01757"/>
    </source>
</evidence>
<feature type="transmembrane region" description="Helical" evidence="1">
    <location>
        <begin position="655"/>
        <end position="675"/>
    </location>
</feature>
<reference evidence="4 7" key="1">
    <citation type="submission" date="2021-01" db="EMBL/GenBank/DDBJ databases">
        <title>Diatom-associated Roseobacters Show Island Model of Population Structure.</title>
        <authorList>
            <person name="Qu L."/>
            <person name="Feng X."/>
            <person name="Chen Y."/>
            <person name="Li L."/>
            <person name="Wang X."/>
            <person name="Hu Z."/>
            <person name="Wang H."/>
            <person name="Luo H."/>
        </authorList>
    </citation>
    <scope>NUCLEOTIDE SEQUENCE</scope>
    <source>
        <strain evidence="5 7">CC28-63</strain>
        <strain evidence="4">CC28-69</strain>
    </source>
</reference>
<dbReference type="Proteomes" id="UP000755667">
    <property type="component" value="Unassembled WGS sequence"/>
</dbReference>
<dbReference type="GO" id="GO:0008610">
    <property type="term" value="P:lipid biosynthetic process"/>
    <property type="evidence" value="ECO:0007669"/>
    <property type="project" value="InterPro"/>
</dbReference>
<feature type="transmembrane region" description="Helical" evidence="1">
    <location>
        <begin position="74"/>
        <end position="98"/>
    </location>
</feature>
<dbReference type="PANTHER" id="PTHR23028">
    <property type="entry name" value="ACETYLTRANSFERASE"/>
    <property type="match status" value="1"/>
</dbReference>
<dbReference type="InterPro" id="IPR006694">
    <property type="entry name" value="Fatty_acid_hydroxylase"/>
</dbReference>
<protein>
    <submittedName>
        <fullName evidence="4">Sterol desaturase family protein</fullName>
    </submittedName>
</protein>
<sequence>METLQDFVAATLDAPFDFNVRYSIFYLTCTILIAFGLWKYRGSPGTFTSWLLPKEVYRHRSNLLDIKLFFASRLFSVLGVFGAVFFPTTVAFGLLAQFGGADYAPPETTWMRIAIVTVIVVVVSDFCKYWAHRAHHEWKALWPFHAVHHSADVLTPLTVQRVHPLEPMINSLLMTLFVGIAQGLTLYFLVGELSMLTIGGANAAYFLFNTLGSNFRHSHIWISYGRVMEHILISPAQHQIHHSVAVKHHDKNYGSIFAIWDWMFGTLYVPESYEDLTFGVSDAKGQRREQPYETLGAALFKPFVESVENVLAVLRKARGSGQAKADPARMSQGFSLWLDALRAGAALTVLFGHMAHTRFTGGEYQFLRDWNVASDAVAVFFVLSGVVIAYAAERDGTLGRYAFNRITRIMSVLVPALMLTLVFDAVGTSADISAYQAPYYHDVSLGEFLWRGLTLTNLWTGTGDWVRLGTNGPIWSLSYEVGFYLIFGAVLFLKGAVRIAVLLTLVLLVGPPALALLPAWWVGVWVWRHASVLTAGQGRSRAWVFAVGSIVALVMMKMSSIPADLEGFTARMLAPHDHHAVLVYSNEVLWNTVIAVCLALHLVGVRHLADTWPQRTEGGLAKTVRWVAGGSFSLYLVHYPTLHLLDATLPETLPAYNIVLLLLTLSICFGFATLFERPIRQYRAVLLTTWERIAPHLPLNGRRSMS</sequence>
<dbReference type="GO" id="GO:0016747">
    <property type="term" value="F:acyltransferase activity, transferring groups other than amino-acyl groups"/>
    <property type="evidence" value="ECO:0007669"/>
    <property type="project" value="InterPro"/>
</dbReference>
<organism evidence="4 6">
    <name type="scientific">Marivita cryptomonadis</name>
    <dbReference type="NCBI Taxonomy" id="505252"/>
    <lineage>
        <taxon>Bacteria</taxon>
        <taxon>Pseudomonadati</taxon>
        <taxon>Pseudomonadota</taxon>
        <taxon>Alphaproteobacteria</taxon>
        <taxon>Rhodobacterales</taxon>
        <taxon>Roseobacteraceae</taxon>
        <taxon>Marivita</taxon>
    </lineage>
</organism>
<comment type="caution">
    <text evidence="4">The sequence shown here is derived from an EMBL/GenBank/DDBJ whole genome shotgun (WGS) entry which is preliminary data.</text>
</comment>
<feature type="transmembrane region" description="Helical" evidence="1">
    <location>
        <begin position="20"/>
        <end position="38"/>
    </location>
</feature>
<keyword evidence="1" id="KW-1133">Transmembrane helix</keyword>
<dbReference type="AlphaFoldDB" id="A0A9Q2RZV8"/>
<gene>
    <name evidence="4" type="ORF">JQX41_10230</name>
    <name evidence="5" type="ORF">JQX48_08905</name>
</gene>
<feature type="transmembrane region" description="Helical" evidence="1">
    <location>
        <begin position="412"/>
        <end position="435"/>
    </location>
</feature>
<dbReference type="PANTHER" id="PTHR23028:SF53">
    <property type="entry name" value="ACYL_TRANSF_3 DOMAIN-CONTAINING PROTEIN"/>
    <property type="match status" value="1"/>
</dbReference>
<evidence type="ECO:0000313" key="7">
    <source>
        <dbReference type="Proteomes" id="UP000809440"/>
    </source>
</evidence>
<dbReference type="EMBL" id="JAFBXE010000005">
    <property type="protein sequence ID" value="MBM2412680.1"/>
    <property type="molecule type" value="Genomic_DNA"/>
</dbReference>
<dbReference type="GO" id="GO:0016020">
    <property type="term" value="C:membrane"/>
    <property type="evidence" value="ECO:0007669"/>
    <property type="project" value="TreeGrafter"/>
</dbReference>
<feature type="domain" description="Acyltransferase 3" evidence="2">
    <location>
        <begin position="336"/>
        <end position="671"/>
    </location>
</feature>
<evidence type="ECO:0000313" key="6">
    <source>
        <dbReference type="Proteomes" id="UP000755667"/>
    </source>
</evidence>